<sequence length="71" mass="8038">MLRTSDDAEEDDMTPGEPRPADAAEARRRARFGTLPERVRAEDMVEERPATAPDSARDAYDSDEWLVRTCL</sequence>
<evidence type="ECO:0000313" key="2">
    <source>
        <dbReference type="EMBL" id="GAA0937967.1"/>
    </source>
</evidence>
<evidence type="ECO:0000313" key="3">
    <source>
        <dbReference type="Proteomes" id="UP001500418"/>
    </source>
</evidence>
<organism evidence="2 3">
    <name type="scientific">Streptomyces rhizosphaericus</name>
    <dbReference type="NCBI Taxonomy" id="114699"/>
    <lineage>
        <taxon>Bacteria</taxon>
        <taxon>Bacillati</taxon>
        <taxon>Actinomycetota</taxon>
        <taxon>Actinomycetes</taxon>
        <taxon>Kitasatosporales</taxon>
        <taxon>Streptomycetaceae</taxon>
        <taxon>Streptomyces</taxon>
        <taxon>Streptomyces violaceusniger group</taxon>
    </lineage>
</organism>
<feature type="region of interest" description="Disordered" evidence="1">
    <location>
        <begin position="1"/>
        <end position="62"/>
    </location>
</feature>
<accession>A0ABN1Q621</accession>
<keyword evidence="3" id="KW-1185">Reference proteome</keyword>
<evidence type="ECO:0000256" key="1">
    <source>
        <dbReference type="SAM" id="MobiDB-lite"/>
    </source>
</evidence>
<protein>
    <submittedName>
        <fullName evidence="2">Uncharacterized protein</fullName>
    </submittedName>
</protein>
<gene>
    <name evidence="2" type="ORF">GCM10009575_050260</name>
</gene>
<reference evidence="2 3" key="1">
    <citation type="journal article" date="2019" name="Int. J. Syst. Evol. Microbiol.">
        <title>The Global Catalogue of Microorganisms (GCM) 10K type strain sequencing project: providing services to taxonomists for standard genome sequencing and annotation.</title>
        <authorList>
            <consortium name="The Broad Institute Genomics Platform"/>
            <consortium name="The Broad Institute Genome Sequencing Center for Infectious Disease"/>
            <person name="Wu L."/>
            <person name="Ma J."/>
        </authorList>
    </citation>
    <scope>NUCLEOTIDE SEQUENCE [LARGE SCALE GENOMIC DNA]</scope>
    <source>
        <strain evidence="2 3">JCM 11444</strain>
    </source>
</reference>
<proteinExistence type="predicted"/>
<dbReference type="EMBL" id="BAAAID010000033">
    <property type="protein sequence ID" value="GAA0937967.1"/>
    <property type="molecule type" value="Genomic_DNA"/>
</dbReference>
<comment type="caution">
    <text evidence="2">The sequence shown here is derived from an EMBL/GenBank/DDBJ whole genome shotgun (WGS) entry which is preliminary data.</text>
</comment>
<dbReference type="Proteomes" id="UP001500418">
    <property type="component" value="Unassembled WGS sequence"/>
</dbReference>
<name>A0ABN1Q621_9ACTN</name>
<feature type="compositionally biased region" description="Basic and acidic residues" evidence="1">
    <location>
        <begin position="37"/>
        <end position="60"/>
    </location>
</feature>